<organism evidence="1">
    <name type="scientific">Lepeophtheirus salmonis</name>
    <name type="common">Salmon louse</name>
    <name type="synonym">Caligus salmonis</name>
    <dbReference type="NCBI Taxonomy" id="72036"/>
    <lineage>
        <taxon>Eukaryota</taxon>
        <taxon>Metazoa</taxon>
        <taxon>Ecdysozoa</taxon>
        <taxon>Arthropoda</taxon>
        <taxon>Crustacea</taxon>
        <taxon>Multicrustacea</taxon>
        <taxon>Hexanauplia</taxon>
        <taxon>Copepoda</taxon>
        <taxon>Siphonostomatoida</taxon>
        <taxon>Caligidae</taxon>
        <taxon>Lepeophtheirus</taxon>
    </lineage>
</organism>
<evidence type="ECO:0000313" key="1">
    <source>
        <dbReference type="EMBL" id="CDW46532.1"/>
    </source>
</evidence>
<protein>
    <submittedName>
        <fullName evidence="1">Uncharacterized protein</fullName>
    </submittedName>
</protein>
<dbReference type="EMBL" id="HACA01029171">
    <property type="protein sequence ID" value="CDW46532.1"/>
    <property type="molecule type" value="Transcribed_RNA"/>
</dbReference>
<name>A0A0K2V8N7_LEPSM</name>
<proteinExistence type="predicted"/>
<sequence>MIFLSSTQWQHKTTAYL</sequence>
<accession>A0A0K2V8N7</accession>
<dbReference type="AlphaFoldDB" id="A0A0K2V8N7"/>
<reference evidence="1" key="1">
    <citation type="submission" date="2014-05" db="EMBL/GenBank/DDBJ databases">
        <authorList>
            <person name="Chronopoulou M."/>
        </authorList>
    </citation>
    <scope>NUCLEOTIDE SEQUENCE</scope>
    <source>
        <tissue evidence="1">Whole organism</tissue>
    </source>
</reference>